<feature type="domain" description="Ig-like" evidence="5">
    <location>
        <begin position="457"/>
        <end position="544"/>
    </location>
</feature>
<organism evidence="7 8">
    <name type="scientific">Porites lobata</name>
    <dbReference type="NCBI Taxonomy" id="104759"/>
    <lineage>
        <taxon>Eukaryota</taxon>
        <taxon>Metazoa</taxon>
        <taxon>Cnidaria</taxon>
        <taxon>Anthozoa</taxon>
        <taxon>Hexacorallia</taxon>
        <taxon>Scleractinia</taxon>
        <taxon>Fungiina</taxon>
        <taxon>Poritidae</taxon>
        <taxon>Porites</taxon>
    </lineage>
</organism>
<evidence type="ECO:0000259" key="6">
    <source>
        <dbReference type="PROSITE" id="PS50853"/>
    </source>
</evidence>
<feature type="region of interest" description="Disordered" evidence="3">
    <location>
        <begin position="1311"/>
        <end position="1340"/>
    </location>
</feature>
<feature type="compositionally biased region" description="Basic residues" evidence="3">
    <location>
        <begin position="1147"/>
        <end position="1158"/>
    </location>
</feature>
<feature type="compositionally biased region" description="Low complexity" evidence="3">
    <location>
        <begin position="1406"/>
        <end position="1424"/>
    </location>
</feature>
<dbReference type="SMART" id="SM00060">
    <property type="entry name" value="FN3"/>
    <property type="match status" value="2"/>
</dbReference>
<evidence type="ECO:0000313" key="7">
    <source>
        <dbReference type="EMBL" id="CAH3177876.1"/>
    </source>
</evidence>
<feature type="domain" description="Ig-like" evidence="5">
    <location>
        <begin position="549"/>
        <end position="633"/>
    </location>
</feature>
<gene>
    <name evidence="7" type="ORF">PLOB_00019917</name>
</gene>
<keyword evidence="2" id="KW-1015">Disulfide bond</keyword>
<feature type="region of interest" description="Disordered" evidence="3">
    <location>
        <begin position="158"/>
        <end position="187"/>
    </location>
</feature>
<feature type="compositionally biased region" description="Basic and acidic residues" evidence="3">
    <location>
        <begin position="1090"/>
        <end position="1102"/>
    </location>
</feature>
<feature type="region of interest" description="Disordered" evidence="3">
    <location>
        <begin position="1228"/>
        <end position="1263"/>
    </location>
</feature>
<feature type="region of interest" description="Disordered" evidence="3">
    <location>
        <begin position="1371"/>
        <end position="1510"/>
    </location>
</feature>
<evidence type="ECO:0000256" key="2">
    <source>
        <dbReference type="ARBA" id="ARBA00023157"/>
    </source>
</evidence>
<dbReference type="PROSITE" id="PS50835">
    <property type="entry name" value="IG_LIKE"/>
    <property type="match status" value="4"/>
</dbReference>
<dbReference type="InterPro" id="IPR013783">
    <property type="entry name" value="Ig-like_fold"/>
</dbReference>
<proteinExistence type="predicted"/>
<feature type="transmembrane region" description="Helical" evidence="4">
    <location>
        <begin position="216"/>
        <end position="234"/>
    </location>
</feature>
<reference evidence="7 8" key="1">
    <citation type="submission" date="2022-05" db="EMBL/GenBank/DDBJ databases">
        <authorList>
            <consortium name="Genoscope - CEA"/>
            <person name="William W."/>
        </authorList>
    </citation>
    <scope>NUCLEOTIDE SEQUENCE [LARGE SCALE GENOMIC DNA]</scope>
</reference>
<dbReference type="InterPro" id="IPR003961">
    <property type="entry name" value="FN3_dom"/>
</dbReference>
<feature type="compositionally biased region" description="Basic and acidic residues" evidence="3">
    <location>
        <begin position="1124"/>
        <end position="1146"/>
    </location>
</feature>
<feature type="compositionally biased region" description="Low complexity" evidence="3">
    <location>
        <begin position="1439"/>
        <end position="1459"/>
    </location>
</feature>
<feature type="domain" description="Ig-like" evidence="5">
    <location>
        <begin position="248"/>
        <end position="336"/>
    </location>
</feature>
<keyword evidence="4" id="KW-1133">Transmembrane helix</keyword>
<feature type="region of interest" description="Disordered" evidence="3">
    <location>
        <begin position="15"/>
        <end position="36"/>
    </location>
</feature>
<dbReference type="InterPro" id="IPR036116">
    <property type="entry name" value="FN3_sf"/>
</dbReference>
<protein>
    <submittedName>
        <fullName evidence="7">Uncharacterized protein</fullName>
    </submittedName>
</protein>
<feature type="domain" description="Fibronectin type-III" evidence="6">
    <location>
        <begin position="744"/>
        <end position="847"/>
    </location>
</feature>
<dbReference type="CDD" id="cd00063">
    <property type="entry name" value="FN3"/>
    <property type="match status" value="2"/>
</dbReference>
<dbReference type="Pfam" id="PF00041">
    <property type="entry name" value="fn3"/>
    <property type="match status" value="1"/>
</dbReference>
<keyword evidence="4" id="KW-0812">Transmembrane</keyword>
<evidence type="ECO:0000256" key="4">
    <source>
        <dbReference type="SAM" id="Phobius"/>
    </source>
</evidence>
<feature type="compositionally biased region" description="Polar residues" evidence="3">
    <location>
        <begin position="1195"/>
        <end position="1209"/>
    </location>
</feature>
<feature type="transmembrane region" description="Helical" evidence="4">
    <location>
        <begin position="859"/>
        <end position="880"/>
    </location>
</feature>
<dbReference type="SUPFAM" id="SSF48726">
    <property type="entry name" value="Immunoglobulin"/>
    <property type="match status" value="4"/>
</dbReference>
<accession>A0ABN8RKB8</accession>
<dbReference type="InterPro" id="IPR003599">
    <property type="entry name" value="Ig_sub"/>
</dbReference>
<feature type="domain" description="Ig-like" evidence="5">
    <location>
        <begin position="378"/>
        <end position="443"/>
    </location>
</feature>
<keyword evidence="1" id="KW-0677">Repeat</keyword>
<dbReference type="Pfam" id="PF13927">
    <property type="entry name" value="Ig_3"/>
    <property type="match status" value="2"/>
</dbReference>
<evidence type="ECO:0000256" key="1">
    <source>
        <dbReference type="ARBA" id="ARBA00022737"/>
    </source>
</evidence>
<evidence type="ECO:0000256" key="3">
    <source>
        <dbReference type="SAM" id="MobiDB-lite"/>
    </source>
</evidence>
<dbReference type="Gene3D" id="2.60.40.10">
    <property type="entry name" value="Immunoglobulins"/>
    <property type="match status" value="6"/>
</dbReference>
<dbReference type="SUPFAM" id="SSF49265">
    <property type="entry name" value="Fibronectin type III"/>
    <property type="match status" value="1"/>
</dbReference>
<feature type="compositionally biased region" description="Basic and acidic residues" evidence="3">
    <location>
        <begin position="1311"/>
        <end position="1326"/>
    </location>
</feature>
<dbReference type="PANTHER" id="PTHR44170:SF6">
    <property type="entry name" value="CONTACTIN"/>
    <property type="match status" value="1"/>
</dbReference>
<dbReference type="SMART" id="SM00408">
    <property type="entry name" value="IGc2"/>
    <property type="match status" value="4"/>
</dbReference>
<keyword evidence="8" id="KW-1185">Reference proteome</keyword>
<feature type="compositionally biased region" description="Basic and acidic residues" evidence="3">
    <location>
        <begin position="1460"/>
        <end position="1475"/>
    </location>
</feature>
<dbReference type="InterPro" id="IPR003598">
    <property type="entry name" value="Ig_sub2"/>
</dbReference>
<comment type="caution">
    <text evidence="7">The sequence shown here is derived from an EMBL/GenBank/DDBJ whole genome shotgun (WGS) entry which is preliminary data.</text>
</comment>
<name>A0ABN8RKB8_9CNID</name>
<dbReference type="Proteomes" id="UP001159405">
    <property type="component" value="Unassembled WGS sequence"/>
</dbReference>
<evidence type="ECO:0000259" key="5">
    <source>
        <dbReference type="PROSITE" id="PS50835"/>
    </source>
</evidence>
<feature type="compositionally biased region" description="Basic and acidic residues" evidence="3">
    <location>
        <begin position="1159"/>
        <end position="1181"/>
    </location>
</feature>
<keyword evidence="4" id="KW-0472">Membrane</keyword>
<sequence>MDGIPLYGKAIKVNHASQNSNSNSPGNQSPSSYGYNFPDDAQLRRPLFDGQFSPQPMSGTPPPFLRNGLHGNFHRAHPSPMGPWDTSSPWQQGQNFQGRISPGSGHSPTSDIILIFSGGDGFYFLLLALHMYVCMCSRFFENQPNEICSHLSEKPSKGRFLKPDKLQNHTNEGKGKEKKKEPGERKEEKRKKQCELIFEIVAFSVTIACKPTTFSFVFYGVMFIVWLCCFFTLFQRGLAQGSSTNPDPGGGKNPPLEVNVKLGSDVILLCDAVKDDQVSQLLEWRKNGSKSPIFIKFMNFKPHIDSRYSRRLHMINNSAILLSSAKKSDAGIYRCRTMQSGGDSTIMNQGRWIVLKVIGKAGLPSRRKAVVEKYPTVLECLTDTNLPSENVIYSWTKDGSDATTDPRATVIASGALFIKSTLRADSGVYQCTAKTFDSSGLVTYPGAKTLLDVQFPPTIIDMPKSVAVPEGADARLPCVSAGNPTTDFTNWTRQGESVRSNPRFAVLEKGALLIQDVRRTDAGEYSCTPYNKVGYGMSKTTRLVLKVVPKFIVAPPSIMTLKVDDDVTLDCEATSESPPTVTWEREGAPFPQGRTVSKGGKLVITGIQKEDYGVYTCIATSDDAQARHSTTLAVISTPSKPTIRYVDFNGSTVVIKWQPGYDGGYPQQMEVWYRLSSANDYEWRSSSYLPPSVTSHQIPNLQLDQMYLFSVRGINREGAGHFSDIVEAKGLPLVINHNPKNSDKPLAPENVIVNITKDGYYISWTHAAVPGRPPVEKFVVEYKEGKDSSTWHVADSAVSANRRVYLFTTEMAEAEKSYDFRVMAFGANEFSEAAYVSKTYNIATPDFGADSNSSDVVPIIAGVLGAIFGVFLLGLLYFCFVRKRKRDKFDVQSGNKKVQFILPSSKEAYEPEESDEDFLDAEIKLRPEAVRFIPDDNVHGEDKYDKYPKTKLEEDFILTGHDGRYGGDMLRYAALVSSSPSHSPEISSQDTVLSDKVRFFGDMETRDGMSAWYDCTLAKPASREIRDSYDQFCRQPDVGSRDSMQSPIGITARKASYEHLGPKVVPKFGSNMSLPEGRSSAFSRNPRFQPIKEESPRDRDVPRGNGTLGRKQPHHWSTPAVFTKRMEDTNNNSDEKGSDTDSVDSRKRGRRGSRHRPHSLYEGKLRPISEQDSDPKLRCMCDEEESDDCLKYSPPTVQSSNSLPRKFPDTQSSYLHLERSESQRLSFTDQLKGWNVPNSGSPYDSHPHKDKNPPIDTDSENSVSPAISLVSLSETESDREIARKLYDCNPNAIINSTAGVTLPRAVTKLKSLDSESSSDERTDQFERPLPPSYKEKKPASVTNLNLSSMERADSMDQLKLCDPFFQERRRVSRSSSNASSGIGSVQVSSSETNSIDSPRDSQARMSYRTSSSRPSSGYASSRDSYSPDHLRPGDHSKRSSVSSNRTSSGRASSGYASSRDSYENPDRLRPEDFSKVHARMRLSGRGTRCDDPYEFDPSSSEMDDYETEGTSYNPKVYDEIMALQQEMGVNLDGSDSSRESLKEVEKLSNSELLKYSPDVSPTKYKVDSYSDAEKDQRCSKLIKEYKTNKRLQDVKGQGSSQIYRSWDL</sequence>
<feature type="compositionally biased region" description="Basic and acidic residues" evidence="3">
    <location>
        <begin position="1425"/>
        <end position="1437"/>
    </location>
</feature>
<dbReference type="InterPro" id="IPR036179">
    <property type="entry name" value="Ig-like_dom_sf"/>
</dbReference>
<feature type="transmembrane region" description="Helical" evidence="4">
    <location>
        <begin position="112"/>
        <end position="133"/>
    </location>
</feature>
<dbReference type="PROSITE" id="PS50853">
    <property type="entry name" value="FN3"/>
    <property type="match status" value="2"/>
</dbReference>
<dbReference type="PANTHER" id="PTHR44170">
    <property type="entry name" value="PROTEIN SIDEKICK"/>
    <property type="match status" value="1"/>
</dbReference>
<dbReference type="SMART" id="SM00409">
    <property type="entry name" value="IG"/>
    <property type="match status" value="4"/>
</dbReference>
<evidence type="ECO:0000313" key="8">
    <source>
        <dbReference type="Proteomes" id="UP001159405"/>
    </source>
</evidence>
<feature type="domain" description="Fibronectin type-III" evidence="6">
    <location>
        <begin position="637"/>
        <end position="733"/>
    </location>
</feature>
<feature type="region of interest" description="Disordered" evidence="3">
    <location>
        <begin position="1065"/>
        <end position="1209"/>
    </location>
</feature>
<feature type="compositionally biased region" description="Low complexity" evidence="3">
    <location>
        <begin position="1373"/>
        <end position="1390"/>
    </location>
</feature>
<feature type="compositionally biased region" description="Low complexity" evidence="3">
    <location>
        <begin position="17"/>
        <end position="35"/>
    </location>
</feature>
<dbReference type="InterPro" id="IPR007110">
    <property type="entry name" value="Ig-like_dom"/>
</dbReference>
<dbReference type="EMBL" id="CALNXK010000231">
    <property type="protein sequence ID" value="CAH3177876.1"/>
    <property type="molecule type" value="Genomic_DNA"/>
</dbReference>